<dbReference type="GeneID" id="6011623"/>
<gene>
    <name evidence="2" type="ORF">CC1G_06500</name>
</gene>
<sequence length="182" mass="20145">MSSTTRLTLPPLPHWDDKTKRPANFERDKLPNLTFDYIRAKAPGQGIGLTALLHGDDAHWLAPLMVDGTMPVVSPVMSYITLYVSWPGYEDIMDDDMTDIPLFSLGDSGDPLDMTSLTRAEFARAVGGVVAMFILNRKIRCLKGTDPEWDLDGIELGDVVVSGIRHVFGQVYQADIHIEKGT</sequence>
<dbReference type="AlphaFoldDB" id="A8NNC2"/>
<dbReference type="Proteomes" id="UP000001861">
    <property type="component" value="Unassembled WGS sequence"/>
</dbReference>
<organism evidence="2 3">
    <name type="scientific">Coprinopsis cinerea (strain Okayama-7 / 130 / ATCC MYA-4618 / FGSC 9003)</name>
    <name type="common">Inky cap fungus</name>
    <name type="synonym">Hormographiella aspergillata</name>
    <dbReference type="NCBI Taxonomy" id="240176"/>
    <lineage>
        <taxon>Eukaryota</taxon>
        <taxon>Fungi</taxon>
        <taxon>Dikarya</taxon>
        <taxon>Basidiomycota</taxon>
        <taxon>Agaricomycotina</taxon>
        <taxon>Agaricomycetes</taxon>
        <taxon>Agaricomycetidae</taxon>
        <taxon>Agaricales</taxon>
        <taxon>Agaricineae</taxon>
        <taxon>Psathyrellaceae</taxon>
        <taxon>Coprinopsis</taxon>
    </lineage>
</organism>
<comment type="caution">
    <text evidence="2">The sequence shown here is derived from an EMBL/GenBank/DDBJ whole genome shotgun (WGS) entry which is preliminary data.</text>
</comment>
<feature type="region of interest" description="Disordered" evidence="1">
    <location>
        <begin position="1"/>
        <end position="21"/>
    </location>
</feature>
<proteinExistence type="predicted"/>
<dbReference type="KEGG" id="cci:CC1G_06500"/>
<dbReference type="VEuPathDB" id="FungiDB:CC1G_06500"/>
<dbReference type="OrthoDB" id="3269405at2759"/>
<dbReference type="InParanoid" id="A8NNC2"/>
<name>A8NNC2_COPC7</name>
<keyword evidence="3" id="KW-1185">Reference proteome</keyword>
<accession>A8NNC2</accession>
<reference evidence="2 3" key="1">
    <citation type="journal article" date="2010" name="Proc. Natl. Acad. Sci. U.S.A.">
        <title>Insights into evolution of multicellular fungi from the assembled chromosomes of the mushroom Coprinopsis cinerea (Coprinus cinereus).</title>
        <authorList>
            <person name="Stajich J.E."/>
            <person name="Wilke S.K."/>
            <person name="Ahren D."/>
            <person name="Au C.H."/>
            <person name="Birren B.W."/>
            <person name="Borodovsky M."/>
            <person name="Burns C."/>
            <person name="Canback B."/>
            <person name="Casselton L.A."/>
            <person name="Cheng C.K."/>
            <person name="Deng J."/>
            <person name="Dietrich F.S."/>
            <person name="Fargo D.C."/>
            <person name="Farman M.L."/>
            <person name="Gathman A.C."/>
            <person name="Goldberg J."/>
            <person name="Guigo R."/>
            <person name="Hoegger P.J."/>
            <person name="Hooker J.B."/>
            <person name="Huggins A."/>
            <person name="James T.Y."/>
            <person name="Kamada T."/>
            <person name="Kilaru S."/>
            <person name="Kodira C."/>
            <person name="Kues U."/>
            <person name="Kupfer D."/>
            <person name="Kwan H.S."/>
            <person name="Lomsadze A."/>
            <person name="Li W."/>
            <person name="Lilly W.W."/>
            <person name="Ma L.J."/>
            <person name="Mackey A.J."/>
            <person name="Manning G."/>
            <person name="Martin F."/>
            <person name="Muraguchi H."/>
            <person name="Natvig D.O."/>
            <person name="Palmerini H."/>
            <person name="Ramesh M.A."/>
            <person name="Rehmeyer C.J."/>
            <person name="Roe B.A."/>
            <person name="Shenoy N."/>
            <person name="Stanke M."/>
            <person name="Ter-Hovhannisyan V."/>
            <person name="Tunlid A."/>
            <person name="Velagapudi R."/>
            <person name="Vision T.J."/>
            <person name="Zeng Q."/>
            <person name="Zolan M.E."/>
            <person name="Pukkila P.J."/>
        </authorList>
    </citation>
    <scope>NUCLEOTIDE SEQUENCE [LARGE SCALE GENOMIC DNA]</scope>
    <source>
        <strain evidence="3">Okayama-7 / 130 / ATCC MYA-4618 / FGSC 9003</strain>
    </source>
</reference>
<evidence type="ECO:0000313" key="2">
    <source>
        <dbReference type="EMBL" id="EAU86739.1"/>
    </source>
</evidence>
<dbReference type="RefSeq" id="XP_001835097.1">
    <property type="nucleotide sequence ID" value="XM_001835045.1"/>
</dbReference>
<dbReference type="EMBL" id="AACS02000012">
    <property type="protein sequence ID" value="EAU86739.1"/>
    <property type="molecule type" value="Genomic_DNA"/>
</dbReference>
<protein>
    <submittedName>
        <fullName evidence="2">Uncharacterized protein</fullName>
    </submittedName>
</protein>
<evidence type="ECO:0000313" key="3">
    <source>
        <dbReference type="Proteomes" id="UP000001861"/>
    </source>
</evidence>
<evidence type="ECO:0000256" key="1">
    <source>
        <dbReference type="SAM" id="MobiDB-lite"/>
    </source>
</evidence>